<dbReference type="GO" id="GO:0005681">
    <property type="term" value="C:spliceosomal complex"/>
    <property type="evidence" value="ECO:0007669"/>
    <property type="project" value="TreeGrafter"/>
</dbReference>
<dbReference type="PANTHER" id="PTHR18934:SF109">
    <property type="entry name" value="ATP-DEPENDENT RNA HELICASE DHX15 HOMOLOG"/>
    <property type="match status" value="1"/>
</dbReference>
<dbReference type="SUPFAM" id="SSF52540">
    <property type="entry name" value="P-loop containing nucleoside triphosphate hydrolases"/>
    <property type="match status" value="1"/>
</dbReference>
<dbReference type="PROSITE" id="PS51192">
    <property type="entry name" value="HELICASE_ATP_BIND_1"/>
    <property type="match status" value="1"/>
</dbReference>
<dbReference type="InterPro" id="IPR014001">
    <property type="entry name" value="Helicase_ATP-bd"/>
</dbReference>
<evidence type="ECO:0000313" key="13">
    <source>
        <dbReference type="Proteomes" id="UP000269721"/>
    </source>
</evidence>
<evidence type="ECO:0000256" key="4">
    <source>
        <dbReference type="ARBA" id="ARBA00022741"/>
    </source>
</evidence>
<protein>
    <recommendedName>
        <fullName evidence="2">RNA helicase</fullName>
        <ecNumber evidence="2">3.6.4.13</ecNumber>
    </recommendedName>
</protein>
<dbReference type="InterPro" id="IPR027417">
    <property type="entry name" value="P-loop_NTPase"/>
</dbReference>
<comment type="similarity">
    <text evidence="1">Belongs to the DEAD box helicase family. DEAH subfamily.</text>
</comment>
<evidence type="ECO:0000256" key="3">
    <source>
        <dbReference type="ARBA" id="ARBA00022664"/>
    </source>
</evidence>
<dbReference type="PANTHER" id="PTHR18934">
    <property type="entry name" value="ATP-DEPENDENT RNA HELICASE"/>
    <property type="match status" value="1"/>
</dbReference>
<keyword evidence="7" id="KW-0067">ATP-binding</keyword>
<comment type="catalytic activity">
    <reaction evidence="9">
        <text>ATP + H2O = ADP + phosphate + H(+)</text>
        <dbReference type="Rhea" id="RHEA:13065"/>
        <dbReference type="ChEBI" id="CHEBI:15377"/>
        <dbReference type="ChEBI" id="CHEBI:15378"/>
        <dbReference type="ChEBI" id="CHEBI:30616"/>
        <dbReference type="ChEBI" id="CHEBI:43474"/>
        <dbReference type="ChEBI" id="CHEBI:456216"/>
        <dbReference type="EC" id="3.6.4.13"/>
    </reaction>
</comment>
<dbReference type="Gene3D" id="3.40.50.300">
    <property type="entry name" value="P-loop containing nucleotide triphosphate hydrolases"/>
    <property type="match status" value="1"/>
</dbReference>
<dbReference type="Pfam" id="PF13401">
    <property type="entry name" value="AAA_22"/>
    <property type="match status" value="1"/>
</dbReference>
<keyword evidence="5 12" id="KW-0378">Hydrolase</keyword>
<dbReference type="InterPro" id="IPR049945">
    <property type="entry name" value="AAA_22"/>
</dbReference>
<dbReference type="GO" id="GO:0005524">
    <property type="term" value="F:ATP binding"/>
    <property type="evidence" value="ECO:0007669"/>
    <property type="project" value="UniProtKB-KW"/>
</dbReference>
<evidence type="ECO:0000256" key="10">
    <source>
        <dbReference type="SAM" id="MobiDB-lite"/>
    </source>
</evidence>
<evidence type="ECO:0000256" key="6">
    <source>
        <dbReference type="ARBA" id="ARBA00022806"/>
    </source>
</evidence>
<evidence type="ECO:0000313" key="12">
    <source>
        <dbReference type="EMBL" id="RKO91584.1"/>
    </source>
</evidence>
<keyword evidence="8" id="KW-0508">mRNA splicing</keyword>
<evidence type="ECO:0000256" key="7">
    <source>
        <dbReference type="ARBA" id="ARBA00022840"/>
    </source>
</evidence>
<evidence type="ECO:0000256" key="9">
    <source>
        <dbReference type="ARBA" id="ARBA00047984"/>
    </source>
</evidence>
<name>A0A4P9WFY8_9FUNG</name>
<proteinExistence type="inferred from homology"/>
<dbReference type="Proteomes" id="UP000269721">
    <property type="component" value="Unassembled WGS sequence"/>
</dbReference>
<accession>A0A4P9WFY8</accession>
<dbReference type="GO" id="GO:0006397">
    <property type="term" value="P:mRNA processing"/>
    <property type="evidence" value="ECO:0007669"/>
    <property type="project" value="UniProtKB-KW"/>
</dbReference>
<dbReference type="EC" id="3.6.4.13" evidence="2"/>
<evidence type="ECO:0000256" key="8">
    <source>
        <dbReference type="ARBA" id="ARBA00023187"/>
    </source>
</evidence>
<keyword evidence="6" id="KW-0347">Helicase</keyword>
<dbReference type="GO" id="GO:0003724">
    <property type="term" value="F:RNA helicase activity"/>
    <property type="evidence" value="ECO:0007669"/>
    <property type="project" value="UniProtKB-EC"/>
</dbReference>
<feature type="region of interest" description="Disordered" evidence="10">
    <location>
        <begin position="1"/>
        <end position="44"/>
    </location>
</feature>
<sequence length="223" mass="25040">MSDRKKTKPDPSTADDSPRKKLKSSDSSVIDNPYLAHHKPALVPGSSTAEQARVLEDGAANPFTQRPFTQKYRDILAKRRGLPVHKQRDDFLKMVQENQVLILVGETGSGKTTQIPQFLAYDDQPHRRNKMIACTQPRRVAAMSVAKRVAEEMDVQLGEEVGYSIRFEECTSPRTLLKYMTDGMLLREAMNDPTLGRYSVIVLDEAHERTLATDILMGILKGV</sequence>
<feature type="domain" description="Helicase ATP-binding" evidence="11">
    <location>
        <begin position="92"/>
        <end position="223"/>
    </location>
</feature>
<dbReference type="GO" id="GO:0008380">
    <property type="term" value="P:RNA splicing"/>
    <property type="evidence" value="ECO:0007669"/>
    <property type="project" value="UniProtKB-KW"/>
</dbReference>
<dbReference type="OrthoDB" id="10253254at2759"/>
<keyword evidence="13" id="KW-1185">Reference proteome</keyword>
<dbReference type="InterPro" id="IPR002464">
    <property type="entry name" value="DNA/RNA_helicase_DEAH_CS"/>
</dbReference>
<organism evidence="12 13">
    <name type="scientific">Blyttiomyces helicus</name>
    <dbReference type="NCBI Taxonomy" id="388810"/>
    <lineage>
        <taxon>Eukaryota</taxon>
        <taxon>Fungi</taxon>
        <taxon>Fungi incertae sedis</taxon>
        <taxon>Chytridiomycota</taxon>
        <taxon>Chytridiomycota incertae sedis</taxon>
        <taxon>Chytridiomycetes</taxon>
        <taxon>Chytridiomycetes incertae sedis</taxon>
        <taxon>Blyttiomyces</taxon>
    </lineage>
</organism>
<gene>
    <name evidence="12" type="ORF">BDK51DRAFT_22974</name>
</gene>
<evidence type="ECO:0000256" key="2">
    <source>
        <dbReference type="ARBA" id="ARBA00012552"/>
    </source>
</evidence>
<dbReference type="GO" id="GO:0003723">
    <property type="term" value="F:RNA binding"/>
    <property type="evidence" value="ECO:0007669"/>
    <property type="project" value="TreeGrafter"/>
</dbReference>
<dbReference type="AlphaFoldDB" id="A0A4P9WFY8"/>
<evidence type="ECO:0000259" key="11">
    <source>
        <dbReference type="PROSITE" id="PS51192"/>
    </source>
</evidence>
<dbReference type="GO" id="GO:0016887">
    <property type="term" value="F:ATP hydrolysis activity"/>
    <property type="evidence" value="ECO:0007669"/>
    <property type="project" value="InterPro"/>
</dbReference>
<dbReference type="SMART" id="SM00487">
    <property type="entry name" value="DEXDc"/>
    <property type="match status" value="1"/>
</dbReference>
<reference evidence="13" key="1">
    <citation type="journal article" date="2018" name="Nat. Microbiol.">
        <title>Leveraging single-cell genomics to expand the fungal tree of life.</title>
        <authorList>
            <person name="Ahrendt S.R."/>
            <person name="Quandt C.A."/>
            <person name="Ciobanu D."/>
            <person name="Clum A."/>
            <person name="Salamov A."/>
            <person name="Andreopoulos B."/>
            <person name="Cheng J.F."/>
            <person name="Woyke T."/>
            <person name="Pelin A."/>
            <person name="Henrissat B."/>
            <person name="Reynolds N.K."/>
            <person name="Benny G.L."/>
            <person name="Smith M.E."/>
            <person name="James T.Y."/>
            <person name="Grigoriev I.V."/>
        </authorList>
    </citation>
    <scope>NUCLEOTIDE SEQUENCE [LARGE SCALE GENOMIC DNA]</scope>
</reference>
<dbReference type="EMBL" id="KZ995001">
    <property type="protein sequence ID" value="RKO91584.1"/>
    <property type="molecule type" value="Genomic_DNA"/>
</dbReference>
<keyword evidence="3" id="KW-0507">mRNA processing</keyword>
<feature type="non-terminal residue" evidence="12">
    <location>
        <position position="223"/>
    </location>
</feature>
<dbReference type="PROSITE" id="PS00690">
    <property type="entry name" value="DEAH_ATP_HELICASE"/>
    <property type="match status" value="1"/>
</dbReference>
<evidence type="ECO:0000256" key="5">
    <source>
        <dbReference type="ARBA" id="ARBA00022801"/>
    </source>
</evidence>
<dbReference type="FunFam" id="3.40.50.300:FF:000578">
    <property type="entry name" value="probable ATP-dependent RNA helicase DHX35"/>
    <property type="match status" value="1"/>
</dbReference>
<keyword evidence="4" id="KW-0547">Nucleotide-binding</keyword>
<evidence type="ECO:0000256" key="1">
    <source>
        <dbReference type="ARBA" id="ARBA00008792"/>
    </source>
</evidence>